<dbReference type="InterPro" id="IPR040223">
    <property type="entry name" value="PAR_bZIP"/>
</dbReference>
<dbReference type="InterPro" id="IPR046347">
    <property type="entry name" value="bZIP_sf"/>
</dbReference>
<dbReference type="EnsemblMetazoa" id="XM_038199492.1">
    <property type="protein sequence ID" value="XP_038055420.1"/>
    <property type="gene ID" value="LOC119727566"/>
</dbReference>
<dbReference type="Gene3D" id="1.20.5.170">
    <property type="match status" value="1"/>
</dbReference>
<keyword evidence="11" id="KW-1185">Reference proteome</keyword>
<dbReference type="GeneID" id="119727566"/>
<evidence type="ECO:0000256" key="5">
    <source>
        <dbReference type="ARBA" id="ARBA00023163"/>
    </source>
</evidence>
<dbReference type="Proteomes" id="UP000887568">
    <property type="component" value="Unplaced"/>
</dbReference>
<evidence type="ECO:0000256" key="8">
    <source>
        <dbReference type="SAM" id="MobiDB-lite"/>
    </source>
</evidence>
<dbReference type="AlphaFoldDB" id="A0A913ZVV9"/>
<dbReference type="PANTHER" id="PTHR11988:SF27">
    <property type="entry name" value="GH27708P"/>
    <property type="match status" value="1"/>
</dbReference>
<feature type="domain" description="BZIP" evidence="9">
    <location>
        <begin position="213"/>
        <end position="276"/>
    </location>
</feature>
<dbReference type="GO" id="GO:0005634">
    <property type="term" value="C:nucleus"/>
    <property type="evidence" value="ECO:0007669"/>
    <property type="project" value="UniProtKB-SubCell"/>
</dbReference>
<organism evidence="10 11">
    <name type="scientific">Patiria miniata</name>
    <name type="common">Bat star</name>
    <name type="synonym">Asterina miniata</name>
    <dbReference type="NCBI Taxonomy" id="46514"/>
    <lineage>
        <taxon>Eukaryota</taxon>
        <taxon>Metazoa</taxon>
        <taxon>Echinodermata</taxon>
        <taxon>Eleutherozoa</taxon>
        <taxon>Asterozoa</taxon>
        <taxon>Asteroidea</taxon>
        <taxon>Valvatacea</taxon>
        <taxon>Valvatida</taxon>
        <taxon>Asterinidae</taxon>
        <taxon>Patiria</taxon>
    </lineage>
</organism>
<evidence type="ECO:0000256" key="7">
    <source>
        <dbReference type="SAM" id="Coils"/>
    </source>
</evidence>
<dbReference type="PANTHER" id="PTHR11988">
    <property type="entry name" value="THYROTROPH EMBRYONIC FACTOR RELATED"/>
    <property type="match status" value="1"/>
</dbReference>
<dbReference type="SUPFAM" id="SSF57959">
    <property type="entry name" value="Leucine zipper domain"/>
    <property type="match status" value="1"/>
</dbReference>
<dbReference type="CDD" id="cd14695">
    <property type="entry name" value="bZIP_HLF"/>
    <property type="match status" value="1"/>
</dbReference>
<evidence type="ECO:0000256" key="6">
    <source>
        <dbReference type="ARBA" id="ARBA00023242"/>
    </source>
</evidence>
<keyword evidence="4" id="KW-0238">DNA-binding</keyword>
<protein>
    <recommendedName>
        <fullName evidence="9">BZIP domain-containing protein</fullName>
    </recommendedName>
</protein>
<dbReference type="SMART" id="SM00338">
    <property type="entry name" value="BRLZ"/>
    <property type="match status" value="1"/>
</dbReference>
<evidence type="ECO:0000259" key="9">
    <source>
        <dbReference type="PROSITE" id="PS50217"/>
    </source>
</evidence>
<dbReference type="InterPro" id="IPR004827">
    <property type="entry name" value="bZIP"/>
</dbReference>
<sequence length="283" mass="32214">MDNLLKNLGGVTLKSLLENPSLLQAPTLHVGLRNTHQEDQDEDGKKQQEIDFEKKLKEVEGDYFAQTDLGAAFLGPNLWDKTYGDDDFKLEYMELDEFLSENGLPVNTAEQILNNDQQDINETPENNEEAAGELLSSPEKPVVPASPTPSDRTPSPVDVNVNYDLSPTDIALSTIPGQHEYDPRTRSFSEEELKPQPMIKKSRKIYVAHEAKDDKYWDRRRKNNIAAKRSRDARRIKENQISMRAAFLEKENNALRDELLAMKKENSGLKSVVKSYERKLGIQ</sequence>
<evidence type="ECO:0000256" key="4">
    <source>
        <dbReference type="ARBA" id="ARBA00023125"/>
    </source>
</evidence>
<evidence type="ECO:0000256" key="1">
    <source>
        <dbReference type="ARBA" id="ARBA00004123"/>
    </source>
</evidence>
<feature type="region of interest" description="Disordered" evidence="8">
    <location>
        <begin position="120"/>
        <end position="156"/>
    </location>
</feature>
<dbReference type="GO" id="GO:0000978">
    <property type="term" value="F:RNA polymerase II cis-regulatory region sequence-specific DNA binding"/>
    <property type="evidence" value="ECO:0007669"/>
    <property type="project" value="TreeGrafter"/>
</dbReference>
<keyword evidence="7" id="KW-0175">Coiled coil</keyword>
<name>A0A913ZVV9_PATMI</name>
<evidence type="ECO:0000256" key="3">
    <source>
        <dbReference type="ARBA" id="ARBA00023015"/>
    </source>
</evidence>
<dbReference type="GO" id="GO:0000981">
    <property type="term" value="F:DNA-binding transcription factor activity, RNA polymerase II-specific"/>
    <property type="evidence" value="ECO:0007669"/>
    <property type="project" value="TreeGrafter"/>
</dbReference>
<evidence type="ECO:0000256" key="2">
    <source>
        <dbReference type="ARBA" id="ARBA00009208"/>
    </source>
</evidence>
<keyword evidence="6" id="KW-0539">Nucleus</keyword>
<feature type="coiled-coil region" evidence="7">
    <location>
        <begin position="238"/>
        <end position="265"/>
    </location>
</feature>
<evidence type="ECO:0000313" key="10">
    <source>
        <dbReference type="EnsemblMetazoa" id="XP_038055420.1"/>
    </source>
</evidence>
<dbReference type="OrthoDB" id="6022300at2759"/>
<dbReference type="PROSITE" id="PS50217">
    <property type="entry name" value="BZIP"/>
    <property type="match status" value="1"/>
</dbReference>
<comment type="subcellular location">
    <subcellularLocation>
        <location evidence="1">Nucleus</location>
    </subcellularLocation>
</comment>
<keyword evidence="5" id="KW-0804">Transcription</keyword>
<dbReference type="Pfam" id="PF07716">
    <property type="entry name" value="bZIP_2"/>
    <property type="match status" value="1"/>
</dbReference>
<comment type="similarity">
    <text evidence="2">Belongs to the bZIP family. PAR subfamily.</text>
</comment>
<reference evidence="10" key="1">
    <citation type="submission" date="2022-11" db="UniProtKB">
        <authorList>
            <consortium name="EnsemblMetazoa"/>
        </authorList>
    </citation>
    <scope>IDENTIFICATION</scope>
</reference>
<dbReference type="CTD" id="3131"/>
<dbReference type="OMA" id="HQAHHIP"/>
<dbReference type="FunFam" id="1.20.5.170:FF:000007">
    <property type="entry name" value="hepatic leukemia factor isoform X2"/>
    <property type="match status" value="1"/>
</dbReference>
<evidence type="ECO:0000313" key="11">
    <source>
        <dbReference type="Proteomes" id="UP000887568"/>
    </source>
</evidence>
<keyword evidence="3" id="KW-0805">Transcription regulation</keyword>
<dbReference type="RefSeq" id="XP_038055420.1">
    <property type="nucleotide sequence ID" value="XM_038199492.1"/>
</dbReference>
<proteinExistence type="inferred from homology"/>
<accession>A0A913ZVV9</accession>